<protein>
    <submittedName>
        <fullName evidence="2">Uncharacterized protein</fullName>
    </submittedName>
</protein>
<organism evidence="2 3">
    <name type="scientific">Faecalibacillus faecis</name>
    <dbReference type="NCBI Taxonomy" id="1982628"/>
    <lineage>
        <taxon>Bacteria</taxon>
        <taxon>Bacillati</taxon>
        <taxon>Bacillota</taxon>
        <taxon>Erysipelotrichia</taxon>
        <taxon>Erysipelotrichales</taxon>
        <taxon>Coprobacillaceae</taxon>
        <taxon>Faecalibacillus</taxon>
    </lineage>
</organism>
<sequence>MARFDRKVERTKKEYQFTQKEKVVETNKDLFKKNFNLKWVHLDLKTILVFIIDFLLVTLLIIPILMQYLNEAVAFVVGHGFITSLLIVLTGCLVNREKPKMISLFARFLFMFILLGASSGISMMITSWLN</sequence>
<comment type="caution">
    <text evidence="2">The sequence shown here is derived from an EMBL/GenBank/DDBJ whole genome shotgun (WGS) entry which is preliminary data.</text>
</comment>
<gene>
    <name evidence="2" type="ORF">C7U55_12425</name>
</gene>
<evidence type="ECO:0000313" key="2">
    <source>
        <dbReference type="EMBL" id="PST35834.1"/>
    </source>
</evidence>
<dbReference type="AlphaFoldDB" id="A0A2T3FKQ0"/>
<dbReference type="EMBL" id="PYLP01000027">
    <property type="protein sequence ID" value="PST35834.1"/>
    <property type="molecule type" value="Genomic_DNA"/>
</dbReference>
<dbReference type="RefSeq" id="WP_106988835.1">
    <property type="nucleotide sequence ID" value="NZ_PYLP01000027.1"/>
</dbReference>
<feature type="transmembrane region" description="Helical" evidence="1">
    <location>
        <begin position="72"/>
        <end position="94"/>
    </location>
</feature>
<dbReference type="GeneID" id="77471888"/>
<dbReference type="Proteomes" id="UP000241201">
    <property type="component" value="Unassembled WGS sequence"/>
</dbReference>
<keyword evidence="1" id="KW-0812">Transmembrane</keyword>
<keyword evidence="1" id="KW-1133">Transmembrane helix</keyword>
<feature type="transmembrane region" description="Helical" evidence="1">
    <location>
        <begin position="106"/>
        <end position="129"/>
    </location>
</feature>
<feature type="transmembrane region" description="Helical" evidence="1">
    <location>
        <begin position="47"/>
        <end position="66"/>
    </location>
</feature>
<evidence type="ECO:0000313" key="3">
    <source>
        <dbReference type="Proteomes" id="UP000241201"/>
    </source>
</evidence>
<proteinExistence type="predicted"/>
<accession>A0A2T3FKQ0</accession>
<keyword evidence="1" id="KW-0472">Membrane</keyword>
<reference evidence="3" key="1">
    <citation type="submission" date="2018-03" db="EMBL/GenBank/DDBJ databases">
        <title>Lachnoclostridium SNUG30370 gen.nov., sp.nov., isolated from human faeces.</title>
        <authorList>
            <person name="Seo B."/>
            <person name="Jeon K."/>
            <person name="Ko G."/>
        </authorList>
    </citation>
    <scope>NUCLEOTIDE SEQUENCE [LARGE SCALE GENOMIC DNA]</scope>
    <source>
        <strain evidence="3">SNUG30370</strain>
    </source>
</reference>
<evidence type="ECO:0000256" key="1">
    <source>
        <dbReference type="SAM" id="Phobius"/>
    </source>
</evidence>
<keyword evidence="3" id="KW-1185">Reference proteome</keyword>
<name>A0A2T3FKQ0_9FIRM</name>